<dbReference type="PROSITE" id="PS50883">
    <property type="entry name" value="EAL"/>
    <property type="match status" value="1"/>
</dbReference>
<feature type="domain" description="GGDEF" evidence="3">
    <location>
        <begin position="323"/>
        <end position="457"/>
    </location>
</feature>
<feature type="domain" description="EAL" evidence="2">
    <location>
        <begin position="466"/>
        <end position="716"/>
    </location>
</feature>
<dbReference type="RefSeq" id="WP_139599749.1">
    <property type="nucleotide sequence ID" value="NZ_VDDC01000065.1"/>
</dbReference>
<name>A0A5C4R197_9RHOB</name>
<keyword evidence="1" id="KW-0472">Membrane</keyword>
<dbReference type="SMART" id="SM00267">
    <property type="entry name" value="GGDEF"/>
    <property type="match status" value="1"/>
</dbReference>
<dbReference type="Gene3D" id="3.20.20.450">
    <property type="entry name" value="EAL domain"/>
    <property type="match status" value="1"/>
</dbReference>
<proteinExistence type="predicted"/>
<dbReference type="PANTHER" id="PTHR33121">
    <property type="entry name" value="CYCLIC DI-GMP PHOSPHODIESTERASE PDEF"/>
    <property type="match status" value="1"/>
</dbReference>
<keyword evidence="1" id="KW-1133">Transmembrane helix</keyword>
<reference evidence="4 5" key="1">
    <citation type="submission" date="2019-06" db="EMBL/GenBank/DDBJ databases">
        <authorList>
            <person name="Li J."/>
        </authorList>
    </citation>
    <scope>NUCLEOTIDE SEQUENCE [LARGE SCALE GENOMIC DNA]</scope>
    <source>
        <strain evidence="4 5">CGMCC 1.8012</strain>
    </source>
</reference>
<dbReference type="PROSITE" id="PS50887">
    <property type="entry name" value="GGDEF"/>
    <property type="match status" value="1"/>
</dbReference>
<dbReference type="CDD" id="cd01949">
    <property type="entry name" value="GGDEF"/>
    <property type="match status" value="1"/>
</dbReference>
<dbReference type="Proteomes" id="UP000304880">
    <property type="component" value="Unassembled WGS sequence"/>
</dbReference>
<comment type="caution">
    <text evidence="4">The sequence shown here is derived from an EMBL/GenBank/DDBJ whole genome shotgun (WGS) entry which is preliminary data.</text>
</comment>
<gene>
    <name evidence="4" type="ORF">FHD67_19380</name>
</gene>
<dbReference type="NCBIfam" id="TIGR00254">
    <property type="entry name" value="GGDEF"/>
    <property type="match status" value="1"/>
</dbReference>
<protein>
    <submittedName>
        <fullName evidence="4">Bifunctional diguanylate cyclase/phosphodiesterase</fullName>
    </submittedName>
</protein>
<dbReference type="SUPFAM" id="SSF55073">
    <property type="entry name" value="Nucleotide cyclase"/>
    <property type="match status" value="1"/>
</dbReference>
<dbReference type="InterPro" id="IPR000160">
    <property type="entry name" value="GGDEF_dom"/>
</dbReference>
<organism evidence="4 5">
    <name type="scientific">Paracoccus haeundaensis</name>
    <dbReference type="NCBI Taxonomy" id="225362"/>
    <lineage>
        <taxon>Bacteria</taxon>
        <taxon>Pseudomonadati</taxon>
        <taxon>Pseudomonadota</taxon>
        <taxon>Alphaproteobacteria</taxon>
        <taxon>Rhodobacterales</taxon>
        <taxon>Paracoccaceae</taxon>
        <taxon>Paracoccus</taxon>
    </lineage>
</organism>
<keyword evidence="1" id="KW-0812">Transmembrane</keyword>
<dbReference type="InterPro" id="IPR029787">
    <property type="entry name" value="Nucleotide_cyclase"/>
</dbReference>
<dbReference type="Gene3D" id="3.30.70.270">
    <property type="match status" value="1"/>
</dbReference>
<dbReference type="EMBL" id="VDDC01000065">
    <property type="protein sequence ID" value="TNH37611.1"/>
    <property type="molecule type" value="Genomic_DNA"/>
</dbReference>
<evidence type="ECO:0000256" key="1">
    <source>
        <dbReference type="SAM" id="Phobius"/>
    </source>
</evidence>
<dbReference type="Pfam" id="PF00563">
    <property type="entry name" value="EAL"/>
    <property type="match status" value="1"/>
</dbReference>
<feature type="transmembrane region" description="Helical" evidence="1">
    <location>
        <begin position="256"/>
        <end position="278"/>
    </location>
</feature>
<keyword evidence="5" id="KW-1185">Reference proteome</keyword>
<evidence type="ECO:0000313" key="5">
    <source>
        <dbReference type="Proteomes" id="UP000304880"/>
    </source>
</evidence>
<evidence type="ECO:0000259" key="3">
    <source>
        <dbReference type="PROSITE" id="PS50887"/>
    </source>
</evidence>
<dbReference type="SUPFAM" id="SSF141868">
    <property type="entry name" value="EAL domain-like"/>
    <property type="match status" value="1"/>
</dbReference>
<dbReference type="SMART" id="SM00052">
    <property type="entry name" value="EAL"/>
    <property type="match status" value="1"/>
</dbReference>
<sequence length="733" mass="80407">MVMFSGASIGLSNRIATVALYGTLLLYLAIGVSLESLRRQINHQAELEAGRQVVHNISLLHDQVRQFARDYNNWGDVYQAIIDKDFEFVSNNYGITAVNGDMFDRAVIYDGLLKDPLAWNSTGTRAPHQSSLSIWALEQIRLGVDRLPREGRATFDFAILKDGEVQFGSASRILPDTEEALATANRDEASIGAILRTVTNAQLTDIATSSNVTDLRLSNSLRNPAIATPLIGVDGRPIAYLDWIPPHPGNELLSHIAPIIALIFIVLGGVGIGGARLLRDHANTLALREDDANRLARSDPLTGLPNRLALKEYIERLESTGINNYAVILLDINNFKKVNDLAGHQGGDELIKTFGNNLRAATDKQVFVSRVGGDEFIAVVNTSGDIIELSRCTVDRFMQATGVCFNYRGLQFPITSSYGIAARKDATRSFEDLLGDADRAMYASKKDDGNHVTVYDAELDAEYTFRRKIEEALRLAIRSPDEFYMLYQPIVNARTMELHSVEALARWNCASLGPIAPDVFISVAEKSGLIVQLGSLLLKKIFCDMQCRPDLRFNINISPLQLLSSGFIPTLTRLLGEHSISPSRIEIELTEGVLVSNCDTVQAQLKQLRQMGITTALDDFGTGFSSIGYLQKMPLDTLKIDRSFVSGLGDDKVLANVLHSIVSLGRTLGKSITAEGVETLYEAEILADVGCHYLQGYLFSRPQPLDQILKAAGNGHSLTGEPCAQQLRRALAS</sequence>
<evidence type="ECO:0000259" key="2">
    <source>
        <dbReference type="PROSITE" id="PS50883"/>
    </source>
</evidence>
<dbReference type="GO" id="GO:0071111">
    <property type="term" value="F:cyclic-guanylate-specific phosphodiesterase activity"/>
    <property type="evidence" value="ECO:0007669"/>
    <property type="project" value="InterPro"/>
</dbReference>
<evidence type="ECO:0000313" key="4">
    <source>
        <dbReference type="EMBL" id="TNH37611.1"/>
    </source>
</evidence>
<dbReference type="CDD" id="cd01948">
    <property type="entry name" value="EAL"/>
    <property type="match status" value="1"/>
</dbReference>
<dbReference type="InterPro" id="IPR035919">
    <property type="entry name" value="EAL_sf"/>
</dbReference>
<dbReference type="AlphaFoldDB" id="A0A5C4R197"/>
<dbReference type="InterPro" id="IPR043128">
    <property type="entry name" value="Rev_trsase/Diguanyl_cyclase"/>
</dbReference>
<dbReference type="Pfam" id="PF00990">
    <property type="entry name" value="GGDEF"/>
    <property type="match status" value="1"/>
</dbReference>
<dbReference type="InterPro" id="IPR050706">
    <property type="entry name" value="Cyclic-di-GMP_PDE-like"/>
</dbReference>
<dbReference type="PANTHER" id="PTHR33121:SF79">
    <property type="entry name" value="CYCLIC DI-GMP PHOSPHODIESTERASE PDED-RELATED"/>
    <property type="match status" value="1"/>
</dbReference>
<dbReference type="InterPro" id="IPR001633">
    <property type="entry name" value="EAL_dom"/>
</dbReference>
<accession>A0A5C4R197</accession>